<dbReference type="Proteomes" id="UP000237798">
    <property type="component" value="Unassembled WGS sequence"/>
</dbReference>
<keyword evidence="3 7" id="KW-0444">Lipid biosynthesis</keyword>
<comment type="caution">
    <text evidence="9">The sequence shown here is derived from an EMBL/GenBank/DDBJ whole genome shotgun (WGS) entry which is preliminary data.</text>
</comment>
<dbReference type="RefSeq" id="WP_106010047.1">
    <property type="nucleotide sequence ID" value="NZ_JALCQO010000039.1"/>
</dbReference>
<evidence type="ECO:0000256" key="1">
    <source>
        <dbReference type="ARBA" id="ARBA00005189"/>
    </source>
</evidence>
<comment type="domain">
    <text evidence="7">The HXXXXD motif is essential for acyltransferase activity and may constitute the binding site for the phosphate moiety of the glycerol-3-phosphate.</text>
</comment>
<dbReference type="CDD" id="cd07989">
    <property type="entry name" value="LPLAT_AGPAT-like"/>
    <property type="match status" value="1"/>
</dbReference>
<dbReference type="Pfam" id="PF01553">
    <property type="entry name" value="Acyltransferase"/>
    <property type="match status" value="1"/>
</dbReference>
<feature type="domain" description="Phospholipid/glycerol acyltransferase" evidence="8">
    <location>
        <begin position="73"/>
        <end position="187"/>
    </location>
</feature>
<protein>
    <recommendedName>
        <fullName evidence="7">1-acyl-sn-glycerol-3-phosphate acyltransferase</fullName>
        <ecNumber evidence="7">2.3.1.51</ecNumber>
    </recommendedName>
</protein>
<proteinExistence type="inferred from homology"/>
<comment type="pathway">
    <text evidence="1">Lipid metabolism.</text>
</comment>
<evidence type="ECO:0000256" key="6">
    <source>
        <dbReference type="ARBA" id="ARBA00023315"/>
    </source>
</evidence>
<organism evidence="9 10">
    <name type="scientific">Clostridium luticellarii</name>
    <dbReference type="NCBI Taxonomy" id="1691940"/>
    <lineage>
        <taxon>Bacteria</taxon>
        <taxon>Bacillati</taxon>
        <taxon>Bacillota</taxon>
        <taxon>Clostridia</taxon>
        <taxon>Eubacteriales</taxon>
        <taxon>Clostridiaceae</taxon>
        <taxon>Clostridium</taxon>
    </lineage>
</organism>
<keyword evidence="6 7" id="KW-0012">Acyltransferase</keyword>
<keyword evidence="5 7" id="KW-0443">Lipid metabolism</keyword>
<evidence type="ECO:0000256" key="3">
    <source>
        <dbReference type="ARBA" id="ARBA00022516"/>
    </source>
</evidence>
<dbReference type="EC" id="2.3.1.51" evidence="7"/>
<keyword evidence="4 7" id="KW-0808">Transferase</keyword>
<dbReference type="NCBIfam" id="TIGR00530">
    <property type="entry name" value="AGP_acyltrn"/>
    <property type="match status" value="1"/>
</dbReference>
<comment type="catalytic activity">
    <reaction evidence="7">
        <text>a 1-acyl-sn-glycero-3-phosphate + an acyl-CoA = a 1,2-diacyl-sn-glycero-3-phosphate + CoA</text>
        <dbReference type="Rhea" id="RHEA:19709"/>
        <dbReference type="ChEBI" id="CHEBI:57287"/>
        <dbReference type="ChEBI" id="CHEBI:57970"/>
        <dbReference type="ChEBI" id="CHEBI:58342"/>
        <dbReference type="ChEBI" id="CHEBI:58608"/>
        <dbReference type="EC" id="2.3.1.51"/>
    </reaction>
</comment>
<name>A0A2T0BKM3_9CLOT</name>
<dbReference type="SMART" id="SM00563">
    <property type="entry name" value="PlsC"/>
    <property type="match status" value="1"/>
</dbReference>
<dbReference type="SUPFAM" id="SSF69593">
    <property type="entry name" value="Glycerol-3-phosphate (1)-acyltransferase"/>
    <property type="match status" value="1"/>
</dbReference>
<dbReference type="PANTHER" id="PTHR10434">
    <property type="entry name" value="1-ACYL-SN-GLYCEROL-3-PHOSPHATE ACYLTRANSFERASE"/>
    <property type="match status" value="1"/>
</dbReference>
<gene>
    <name evidence="9" type="primary">plsC</name>
    <name evidence="9" type="ORF">CLLU_24320</name>
</gene>
<evidence type="ECO:0000256" key="2">
    <source>
        <dbReference type="ARBA" id="ARBA00008655"/>
    </source>
</evidence>
<dbReference type="PANTHER" id="PTHR10434:SF64">
    <property type="entry name" value="1-ACYL-SN-GLYCEROL-3-PHOSPHATE ACYLTRANSFERASE-RELATED"/>
    <property type="match status" value="1"/>
</dbReference>
<dbReference type="EMBL" id="PVXP01000038">
    <property type="protein sequence ID" value="PRR84441.1"/>
    <property type="molecule type" value="Genomic_DNA"/>
</dbReference>
<dbReference type="OrthoDB" id="9803035at2"/>
<evidence type="ECO:0000256" key="4">
    <source>
        <dbReference type="ARBA" id="ARBA00022679"/>
    </source>
</evidence>
<evidence type="ECO:0000256" key="7">
    <source>
        <dbReference type="RuleBase" id="RU361267"/>
    </source>
</evidence>
<dbReference type="GO" id="GO:0016020">
    <property type="term" value="C:membrane"/>
    <property type="evidence" value="ECO:0007669"/>
    <property type="project" value="InterPro"/>
</dbReference>
<keyword evidence="7" id="KW-0594">Phospholipid biosynthesis</keyword>
<accession>A0A2T0BKM3</accession>
<dbReference type="GO" id="GO:0003841">
    <property type="term" value="F:1-acylglycerol-3-phosphate O-acyltransferase activity"/>
    <property type="evidence" value="ECO:0007669"/>
    <property type="project" value="UniProtKB-UniRule"/>
</dbReference>
<evidence type="ECO:0000256" key="5">
    <source>
        <dbReference type="ARBA" id="ARBA00023098"/>
    </source>
</evidence>
<evidence type="ECO:0000313" key="9">
    <source>
        <dbReference type="EMBL" id="PRR84441.1"/>
    </source>
</evidence>
<keyword evidence="7" id="KW-1208">Phospholipid metabolism</keyword>
<dbReference type="AlphaFoldDB" id="A0A2T0BKM3"/>
<sequence>MLKTILFYFIFILYMLGTVTKKIKLDRIKSIGDKNQIENYIYISVKNWANFILRLVNAKIKLEGKENVPQAPCLFVANHQGFFDIPIIISSLDRMVGFIAKKEITKIGLLTYWMKQINCVFIDRQNIRESIKSINEGIKILKSGHSMVIFPEGTRSKGPKIGEFKKGSLKLALKSKVPIVPIAIDGSYKLREGNNHSILKPAEVKMTICKPIYIDDMSKEELSNLSTIIKQKISEKIYLQN</sequence>
<evidence type="ECO:0000313" key="10">
    <source>
        <dbReference type="Proteomes" id="UP000237798"/>
    </source>
</evidence>
<dbReference type="GO" id="GO:0006654">
    <property type="term" value="P:phosphatidic acid biosynthetic process"/>
    <property type="evidence" value="ECO:0007669"/>
    <property type="project" value="TreeGrafter"/>
</dbReference>
<reference evidence="9 10" key="1">
    <citation type="submission" date="2018-03" db="EMBL/GenBank/DDBJ databases">
        <title>Genome sequence of Clostridium luticellarii DSM 29923.</title>
        <authorList>
            <person name="Poehlein A."/>
            <person name="Daniel R."/>
        </authorList>
    </citation>
    <scope>NUCLEOTIDE SEQUENCE [LARGE SCALE GENOMIC DNA]</scope>
    <source>
        <strain evidence="9 10">DSM 29923</strain>
    </source>
</reference>
<dbReference type="InterPro" id="IPR004552">
    <property type="entry name" value="AGP_acyltrans"/>
</dbReference>
<keyword evidence="10" id="KW-1185">Reference proteome</keyword>
<evidence type="ECO:0000259" key="8">
    <source>
        <dbReference type="SMART" id="SM00563"/>
    </source>
</evidence>
<dbReference type="InterPro" id="IPR002123">
    <property type="entry name" value="Plipid/glycerol_acylTrfase"/>
</dbReference>
<comment type="similarity">
    <text evidence="2 7">Belongs to the 1-acyl-sn-glycerol-3-phosphate acyltransferase family.</text>
</comment>